<dbReference type="Pfam" id="PF13673">
    <property type="entry name" value="Acetyltransf_10"/>
    <property type="match status" value="1"/>
</dbReference>
<evidence type="ECO:0000313" key="5">
    <source>
        <dbReference type="Proteomes" id="UP000199403"/>
    </source>
</evidence>
<dbReference type="OrthoDB" id="9796171at2"/>
<gene>
    <name evidence="4" type="ORF">SAMN05192553_105194</name>
</gene>
<dbReference type="InterPro" id="IPR050680">
    <property type="entry name" value="YpeA/RimI_acetyltransf"/>
</dbReference>
<dbReference type="InterPro" id="IPR000182">
    <property type="entry name" value="GNAT_dom"/>
</dbReference>
<dbReference type="PROSITE" id="PS51186">
    <property type="entry name" value="GNAT"/>
    <property type="match status" value="1"/>
</dbReference>
<dbReference type="RefSeq" id="WP_092176607.1">
    <property type="nucleotide sequence ID" value="NZ_FNZH01000005.1"/>
</dbReference>
<dbReference type="PANTHER" id="PTHR43420:SF47">
    <property type="entry name" value="N-ACETYLTRANSFERASE DOMAIN-CONTAINING PROTEIN"/>
    <property type="match status" value="1"/>
</dbReference>
<keyword evidence="1 4" id="KW-0808">Transferase</keyword>
<dbReference type="STRING" id="1416801.SAMN05192553_105194"/>
<sequence length="149" mass="16946">MKLSVKKIADADTLQKAFRIREEVFVREQAVDPNEEYDSFEEEASQFIAYAGVQEVGTARWRFTKNGIKLERFAVLKPFRGRGVGQALVKAVLDDIQDHPESAGKTIYLHGQVTAMGLYEKFGFQKSGPLFVECGIDHYLMERRANTVR</sequence>
<dbReference type="GO" id="GO:0016747">
    <property type="term" value="F:acyltransferase activity, transferring groups other than amino-acyl groups"/>
    <property type="evidence" value="ECO:0007669"/>
    <property type="project" value="InterPro"/>
</dbReference>
<proteinExistence type="predicted"/>
<keyword evidence="2 4" id="KW-0012">Acyltransferase</keyword>
<dbReference type="Proteomes" id="UP000199403">
    <property type="component" value="Unassembled WGS sequence"/>
</dbReference>
<name>A0A1H6ZYP0_9BACT</name>
<organism evidence="4 5">
    <name type="scientific">Cyclobacterium xiamenense</name>
    <dbReference type="NCBI Taxonomy" id="1297121"/>
    <lineage>
        <taxon>Bacteria</taxon>
        <taxon>Pseudomonadati</taxon>
        <taxon>Bacteroidota</taxon>
        <taxon>Cytophagia</taxon>
        <taxon>Cytophagales</taxon>
        <taxon>Cyclobacteriaceae</taxon>
        <taxon>Cyclobacterium</taxon>
    </lineage>
</organism>
<dbReference type="PANTHER" id="PTHR43420">
    <property type="entry name" value="ACETYLTRANSFERASE"/>
    <property type="match status" value="1"/>
</dbReference>
<dbReference type="EMBL" id="FNZH01000005">
    <property type="protein sequence ID" value="SEJ57746.1"/>
    <property type="molecule type" value="Genomic_DNA"/>
</dbReference>
<evidence type="ECO:0000259" key="3">
    <source>
        <dbReference type="PROSITE" id="PS51186"/>
    </source>
</evidence>
<dbReference type="AlphaFoldDB" id="A0A1H6ZYP0"/>
<reference evidence="5" key="1">
    <citation type="submission" date="2016-10" db="EMBL/GenBank/DDBJ databases">
        <authorList>
            <person name="Varghese N."/>
            <person name="Submissions S."/>
        </authorList>
    </citation>
    <scope>NUCLEOTIDE SEQUENCE [LARGE SCALE GENOMIC DNA]</scope>
    <source>
        <strain evidence="5">IBRC-M 10761</strain>
    </source>
</reference>
<evidence type="ECO:0000256" key="2">
    <source>
        <dbReference type="ARBA" id="ARBA00023315"/>
    </source>
</evidence>
<dbReference type="Gene3D" id="3.40.630.30">
    <property type="match status" value="1"/>
</dbReference>
<accession>A0A1H6ZYP0</accession>
<dbReference type="InterPro" id="IPR016181">
    <property type="entry name" value="Acyl_CoA_acyltransferase"/>
</dbReference>
<evidence type="ECO:0000256" key="1">
    <source>
        <dbReference type="ARBA" id="ARBA00022679"/>
    </source>
</evidence>
<protein>
    <submittedName>
        <fullName evidence="4">Predicted N-acyltransferase, GNAT family</fullName>
    </submittedName>
</protein>
<dbReference type="CDD" id="cd04301">
    <property type="entry name" value="NAT_SF"/>
    <property type="match status" value="1"/>
</dbReference>
<feature type="domain" description="N-acetyltransferase" evidence="3">
    <location>
        <begin position="3"/>
        <end position="146"/>
    </location>
</feature>
<keyword evidence="5" id="KW-1185">Reference proteome</keyword>
<evidence type="ECO:0000313" key="4">
    <source>
        <dbReference type="EMBL" id="SEJ57746.1"/>
    </source>
</evidence>
<dbReference type="SUPFAM" id="SSF55729">
    <property type="entry name" value="Acyl-CoA N-acyltransferases (Nat)"/>
    <property type="match status" value="1"/>
</dbReference>